<evidence type="ECO:0000313" key="2">
    <source>
        <dbReference type="EMBL" id="MDR7191863.1"/>
    </source>
</evidence>
<keyword evidence="1" id="KW-0732">Signal</keyword>
<gene>
    <name evidence="2" type="ORF">J2W68_000571</name>
</gene>
<name>A0ABU1XTH0_9GAMM</name>
<dbReference type="Proteomes" id="UP001256588">
    <property type="component" value="Unassembled WGS sequence"/>
</dbReference>
<proteinExistence type="predicted"/>
<protein>
    <submittedName>
        <fullName evidence="2">Uncharacterized protein</fullName>
    </submittedName>
</protein>
<accession>A0ABU1XTH0</accession>
<keyword evidence="3" id="KW-1185">Reference proteome</keyword>
<organism evidence="2 3">
    <name type="scientific">Luteimonas terrae</name>
    <dbReference type="NCBI Taxonomy" id="1530191"/>
    <lineage>
        <taxon>Bacteria</taxon>
        <taxon>Pseudomonadati</taxon>
        <taxon>Pseudomonadota</taxon>
        <taxon>Gammaproteobacteria</taxon>
        <taxon>Lysobacterales</taxon>
        <taxon>Lysobacteraceae</taxon>
        <taxon>Luteimonas</taxon>
    </lineage>
</organism>
<dbReference type="RefSeq" id="WP_310232620.1">
    <property type="nucleotide sequence ID" value="NZ_JAVDWO010000002.1"/>
</dbReference>
<reference evidence="2 3" key="1">
    <citation type="submission" date="2023-07" db="EMBL/GenBank/DDBJ databases">
        <title>Sorghum-associated microbial communities from plants grown in Nebraska, USA.</title>
        <authorList>
            <person name="Schachtman D."/>
        </authorList>
    </citation>
    <scope>NUCLEOTIDE SEQUENCE [LARGE SCALE GENOMIC DNA]</scope>
    <source>
        <strain evidence="2 3">4099</strain>
    </source>
</reference>
<comment type="caution">
    <text evidence="2">The sequence shown here is derived from an EMBL/GenBank/DDBJ whole genome shotgun (WGS) entry which is preliminary data.</text>
</comment>
<feature type="chain" id="PRO_5045255650" evidence="1">
    <location>
        <begin position="22"/>
        <end position="528"/>
    </location>
</feature>
<feature type="signal peptide" evidence="1">
    <location>
        <begin position="1"/>
        <end position="21"/>
    </location>
</feature>
<evidence type="ECO:0000313" key="3">
    <source>
        <dbReference type="Proteomes" id="UP001256588"/>
    </source>
</evidence>
<dbReference type="EMBL" id="JAVDWO010000002">
    <property type="protein sequence ID" value="MDR7191863.1"/>
    <property type="molecule type" value="Genomic_DNA"/>
</dbReference>
<sequence>MRALRTLMLALGLSLCTGVQAEPAVYFVDHTIRAPGHAGTMRTLGFNRLALEAGSAGEQRLHTQPLWSQLRGGGQWRSTDDLDPDDAIDAALIQLLDAGFEVRISADGKPGPMRAVDEIAWARVLKQRPRAAQALVDAPQTLGLQVRALPDGLKAGQIIRQHARSPAIGRIDTRLEVVAVDDAVAVLAMHIEGDTLTGSGRQAVRLADGMPLDVSLRLDMDAADGLPVTEQRLRMVALDTIPTLDLSDSNTAMAGYEAERLAAPPFSGPSDDPTLYRNDPPPRGVLLQDMLAPERLETIAAQLAFGVEPRRMGRARLVMGAEIKSDASGTDDGPPPLFGRLRSVTLRDAADRPLSGLEAVPVRPMLALVGQWHSDEGEADFPFRLPPGVRDEALAALATIDLEMEVETYAWDGVETVAYGEQPQSQPGARFDWRSPRHIGFEQARARPDETDALWSIAVPLDADGRPLPQASLMRRGRNAEALDWEWRHTPQRTEIATSAPIAAVELRRYRWRMLPHVLSFKRIESIE</sequence>
<evidence type="ECO:0000256" key="1">
    <source>
        <dbReference type="SAM" id="SignalP"/>
    </source>
</evidence>